<protein>
    <submittedName>
        <fullName evidence="2">Uncharacterized protein</fullName>
    </submittedName>
</protein>
<accession>A0AAW2IQV5</accession>
<sequence>MGRPLTHPHASLSMSLLRQYRSHPPSLPLRPQTSSLLPADRLRRRCRPSQLPCSACRVFPQHRAHSVSTVCQASERPRRLARARSAQPAERLRTWAPARPCLRRLPTLTTDAACTSPLPQPVRNTPDRFLDQPSNVPCAVQPAPCHEHETNKPTQPSADSRICRAERPSSLAAESSAHAYRTELSRAYKPPPPN</sequence>
<name>A0AAW2IQV5_9LAMI</name>
<dbReference type="EMBL" id="JACGWK010001657">
    <property type="protein sequence ID" value="KAL0284357.1"/>
    <property type="molecule type" value="Genomic_DNA"/>
</dbReference>
<comment type="caution">
    <text evidence="2">The sequence shown here is derived from an EMBL/GenBank/DDBJ whole genome shotgun (WGS) entry which is preliminary data.</text>
</comment>
<reference evidence="2" key="2">
    <citation type="journal article" date="2024" name="Plant">
        <title>Genomic evolution and insights into agronomic trait innovations of Sesamum species.</title>
        <authorList>
            <person name="Miao H."/>
            <person name="Wang L."/>
            <person name="Qu L."/>
            <person name="Liu H."/>
            <person name="Sun Y."/>
            <person name="Le M."/>
            <person name="Wang Q."/>
            <person name="Wei S."/>
            <person name="Zheng Y."/>
            <person name="Lin W."/>
            <person name="Duan Y."/>
            <person name="Cao H."/>
            <person name="Xiong S."/>
            <person name="Wang X."/>
            <person name="Wei L."/>
            <person name="Li C."/>
            <person name="Ma Q."/>
            <person name="Ju M."/>
            <person name="Zhao R."/>
            <person name="Li G."/>
            <person name="Mu C."/>
            <person name="Tian Q."/>
            <person name="Mei H."/>
            <person name="Zhang T."/>
            <person name="Gao T."/>
            <person name="Zhang H."/>
        </authorList>
    </citation>
    <scope>NUCLEOTIDE SEQUENCE</scope>
    <source>
        <strain evidence="2">G01</strain>
    </source>
</reference>
<proteinExistence type="predicted"/>
<evidence type="ECO:0000313" key="2">
    <source>
        <dbReference type="EMBL" id="KAL0284357.1"/>
    </source>
</evidence>
<evidence type="ECO:0000256" key="1">
    <source>
        <dbReference type="SAM" id="MobiDB-lite"/>
    </source>
</evidence>
<dbReference type="AlphaFoldDB" id="A0AAW2IQV5"/>
<organism evidence="2">
    <name type="scientific">Sesamum angustifolium</name>
    <dbReference type="NCBI Taxonomy" id="2727405"/>
    <lineage>
        <taxon>Eukaryota</taxon>
        <taxon>Viridiplantae</taxon>
        <taxon>Streptophyta</taxon>
        <taxon>Embryophyta</taxon>
        <taxon>Tracheophyta</taxon>
        <taxon>Spermatophyta</taxon>
        <taxon>Magnoliopsida</taxon>
        <taxon>eudicotyledons</taxon>
        <taxon>Gunneridae</taxon>
        <taxon>Pentapetalae</taxon>
        <taxon>asterids</taxon>
        <taxon>lamiids</taxon>
        <taxon>Lamiales</taxon>
        <taxon>Pedaliaceae</taxon>
        <taxon>Sesamum</taxon>
    </lineage>
</organism>
<gene>
    <name evidence="2" type="ORF">Sangu_2829300</name>
</gene>
<reference evidence="2" key="1">
    <citation type="submission" date="2020-06" db="EMBL/GenBank/DDBJ databases">
        <authorList>
            <person name="Li T."/>
            <person name="Hu X."/>
            <person name="Zhang T."/>
            <person name="Song X."/>
            <person name="Zhang H."/>
            <person name="Dai N."/>
            <person name="Sheng W."/>
            <person name="Hou X."/>
            <person name="Wei L."/>
        </authorList>
    </citation>
    <scope>NUCLEOTIDE SEQUENCE</scope>
    <source>
        <strain evidence="2">G01</strain>
        <tissue evidence="2">Leaf</tissue>
    </source>
</reference>
<feature type="region of interest" description="Disordered" evidence="1">
    <location>
        <begin position="112"/>
        <end position="194"/>
    </location>
</feature>